<dbReference type="EMBL" id="HACA01023056">
    <property type="protein sequence ID" value="CDW40417.1"/>
    <property type="molecule type" value="Transcribed_RNA"/>
</dbReference>
<reference evidence="1" key="1">
    <citation type="submission" date="2014-05" db="EMBL/GenBank/DDBJ databases">
        <authorList>
            <person name="Chronopoulou M."/>
        </authorList>
    </citation>
    <scope>NUCLEOTIDE SEQUENCE</scope>
    <source>
        <tissue evidence="1">Whole organism</tissue>
    </source>
</reference>
<sequence>MPHVALQFSFK</sequence>
<name>A0A0K2URD5_LEPSM</name>
<organism evidence="1">
    <name type="scientific">Lepeophtheirus salmonis</name>
    <name type="common">Salmon louse</name>
    <name type="synonym">Caligus salmonis</name>
    <dbReference type="NCBI Taxonomy" id="72036"/>
    <lineage>
        <taxon>Eukaryota</taxon>
        <taxon>Metazoa</taxon>
        <taxon>Ecdysozoa</taxon>
        <taxon>Arthropoda</taxon>
        <taxon>Crustacea</taxon>
        <taxon>Multicrustacea</taxon>
        <taxon>Hexanauplia</taxon>
        <taxon>Copepoda</taxon>
        <taxon>Siphonostomatoida</taxon>
        <taxon>Caligidae</taxon>
        <taxon>Lepeophtheirus</taxon>
    </lineage>
</organism>
<evidence type="ECO:0000313" key="1">
    <source>
        <dbReference type="EMBL" id="CDW40417.1"/>
    </source>
</evidence>
<proteinExistence type="predicted"/>
<protein>
    <submittedName>
        <fullName evidence="1">Uncharacterized protein</fullName>
    </submittedName>
</protein>
<accession>A0A0K2URD5</accession>